<reference evidence="6 7" key="1">
    <citation type="submission" date="2017-05" db="EMBL/GenBank/DDBJ databases">
        <title>Vagococcus spp. assemblies.</title>
        <authorList>
            <person name="Gulvik C.A."/>
        </authorList>
    </citation>
    <scope>NUCLEOTIDE SEQUENCE [LARGE SCALE GENOMIC DNA]</scope>
    <source>
        <strain evidence="6 7">LMG 24798</strain>
    </source>
</reference>
<dbReference type="AlphaFoldDB" id="A0A430AY66"/>
<dbReference type="InterPro" id="IPR051056">
    <property type="entry name" value="Glycosyl_Hydrolase_73"/>
</dbReference>
<dbReference type="CDD" id="cd12797">
    <property type="entry name" value="M23_peptidase"/>
    <property type="match status" value="1"/>
</dbReference>
<keyword evidence="2" id="KW-0378">Hydrolase</keyword>
<feature type="chain" id="PRO_5019532023" description="Mannosyl-glycoprotein endo-beta-N-acetylglucosamidase-like domain-containing protein" evidence="4">
    <location>
        <begin position="24"/>
        <end position="572"/>
    </location>
</feature>
<gene>
    <name evidence="6" type="ORF">CBF27_05475</name>
</gene>
<dbReference type="Gene3D" id="1.10.530.10">
    <property type="match status" value="1"/>
</dbReference>
<dbReference type="InterPro" id="IPR016047">
    <property type="entry name" value="M23ase_b-sheet_dom"/>
</dbReference>
<dbReference type="EMBL" id="NGKC01000004">
    <property type="protein sequence ID" value="RSU12986.1"/>
    <property type="molecule type" value="Genomic_DNA"/>
</dbReference>
<feature type="region of interest" description="Disordered" evidence="3">
    <location>
        <begin position="33"/>
        <end position="168"/>
    </location>
</feature>
<keyword evidence="4" id="KW-0732">Signal</keyword>
<feature type="compositionally biased region" description="Low complexity" evidence="3">
    <location>
        <begin position="35"/>
        <end position="46"/>
    </location>
</feature>
<dbReference type="InterPro" id="IPR002901">
    <property type="entry name" value="MGlyc_endo_b_GlcNAc-like_dom"/>
</dbReference>
<dbReference type="SUPFAM" id="SSF51261">
    <property type="entry name" value="Duplicated hybrid motif"/>
    <property type="match status" value="1"/>
</dbReference>
<organism evidence="6 7">
    <name type="scientific">Vagococcus acidifermentans</name>
    <dbReference type="NCBI Taxonomy" id="564710"/>
    <lineage>
        <taxon>Bacteria</taxon>
        <taxon>Bacillati</taxon>
        <taxon>Bacillota</taxon>
        <taxon>Bacilli</taxon>
        <taxon>Lactobacillales</taxon>
        <taxon>Enterococcaceae</taxon>
        <taxon>Vagococcus</taxon>
    </lineage>
</organism>
<dbReference type="SMART" id="SM00047">
    <property type="entry name" value="LYZ2"/>
    <property type="match status" value="1"/>
</dbReference>
<dbReference type="PANTHER" id="PTHR33308">
    <property type="entry name" value="PEPTIDOGLYCAN HYDROLASE FLGJ"/>
    <property type="match status" value="1"/>
</dbReference>
<feature type="domain" description="Mannosyl-glycoprotein endo-beta-N-acetylglucosamidase-like" evidence="5">
    <location>
        <begin position="174"/>
        <end position="332"/>
    </location>
</feature>
<dbReference type="RefSeq" id="WP_126813190.1">
    <property type="nucleotide sequence ID" value="NZ_NGKC01000004.1"/>
</dbReference>
<feature type="compositionally biased region" description="Basic and acidic residues" evidence="3">
    <location>
        <begin position="376"/>
        <end position="391"/>
    </location>
</feature>
<feature type="compositionally biased region" description="Low complexity" evidence="3">
    <location>
        <begin position="76"/>
        <end position="133"/>
    </location>
</feature>
<evidence type="ECO:0000313" key="7">
    <source>
        <dbReference type="Proteomes" id="UP000286773"/>
    </source>
</evidence>
<comment type="similarity">
    <text evidence="1">Belongs to the glycosyl hydrolase 73 family.</text>
</comment>
<comment type="caution">
    <text evidence="6">The sequence shown here is derived from an EMBL/GenBank/DDBJ whole genome shotgun (WGS) entry which is preliminary data.</text>
</comment>
<accession>A0A430AY66</accession>
<evidence type="ECO:0000256" key="3">
    <source>
        <dbReference type="SAM" id="MobiDB-lite"/>
    </source>
</evidence>
<sequence>MKRKIFTLSSLVLLSLQPVTTLAAVPVTNVETSATTEQINENNTNNEMKEEASKETAPEETVESTSESESIDRGQSESTSETSSTESSQTEETTDSSVETTDSSDSETSTTESTTETTSSSSTTETSTATTESSKPKNPKPDKTKKPEKPQPAGKKPAGGVQGPVLPPYGSIQTYPTLTGSEFVEEIGRYAAVIADKYDLYASVMIAQACLETGFGGSSLSQAPYHNLFGIKGAYQGKSVNLGTWEEENGKAYTTTAGFRVYPSYQESLLDYVKLLKTGLTGNGSFYKNTWKTTTLNYKQATKALTGTYATDSLYAEKLNGIIEAYDLQRFDSEYSYTFYEVANGVTSNDVVKYSKKTLKELNEWNPTLADIEEDQKKAAKEAEEAAKRGETNQLMPTTIQQEEAKKEEENKKPKELKLVPGEKIVIGRKLIKAHEAINLNLVTKGKFSVPLAKNKYVVSSEYGPRWGTNHNGIDLAAPSGTPIYASSSGVVIDSGYSGSAGNYVIIQHSDGIYTSYFHMSRRAARNNQKLKRGELIGYVGSTGDSTGPHLHFAVGSGLWTGYINPRNLLDF</sequence>
<dbReference type="Gene3D" id="4.10.80.30">
    <property type="entry name" value="DNA polymerase, domain 6"/>
    <property type="match status" value="1"/>
</dbReference>
<dbReference type="PANTHER" id="PTHR33308:SF9">
    <property type="entry name" value="PEPTIDOGLYCAN HYDROLASE FLGJ"/>
    <property type="match status" value="1"/>
</dbReference>
<dbReference type="Pfam" id="PF01551">
    <property type="entry name" value="Peptidase_M23"/>
    <property type="match status" value="1"/>
</dbReference>
<evidence type="ECO:0000256" key="1">
    <source>
        <dbReference type="ARBA" id="ARBA00010266"/>
    </source>
</evidence>
<dbReference type="InterPro" id="IPR011055">
    <property type="entry name" value="Dup_hybrid_motif"/>
</dbReference>
<feature type="compositionally biased region" description="Basic and acidic residues" evidence="3">
    <location>
        <begin position="47"/>
        <end position="57"/>
    </location>
</feature>
<keyword evidence="7" id="KW-1185">Reference proteome</keyword>
<dbReference type="Gene3D" id="2.70.70.10">
    <property type="entry name" value="Glucose Permease (Domain IIA)"/>
    <property type="match status" value="1"/>
</dbReference>
<dbReference type="OrthoDB" id="2155627at2"/>
<evidence type="ECO:0000259" key="5">
    <source>
        <dbReference type="SMART" id="SM00047"/>
    </source>
</evidence>
<feature type="compositionally biased region" description="Basic and acidic residues" evidence="3">
    <location>
        <begin position="139"/>
        <end position="149"/>
    </location>
</feature>
<dbReference type="Proteomes" id="UP000286773">
    <property type="component" value="Unassembled WGS sequence"/>
</dbReference>
<feature type="signal peptide" evidence="4">
    <location>
        <begin position="1"/>
        <end position="23"/>
    </location>
</feature>
<evidence type="ECO:0000256" key="2">
    <source>
        <dbReference type="ARBA" id="ARBA00022801"/>
    </source>
</evidence>
<name>A0A430AY66_9ENTE</name>
<evidence type="ECO:0000256" key="4">
    <source>
        <dbReference type="SAM" id="SignalP"/>
    </source>
</evidence>
<feature type="region of interest" description="Disordered" evidence="3">
    <location>
        <begin position="376"/>
        <end position="398"/>
    </location>
</feature>
<dbReference type="Pfam" id="PF01832">
    <property type="entry name" value="Glucosaminidase"/>
    <property type="match status" value="1"/>
</dbReference>
<protein>
    <recommendedName>
        <fullName evidence="5">Mannosyl-glycoprotein endo-beta-N-acetylglucosamidase-like domain-containing protein</fullName>
    </recommendedName>
</protein>
<proteinExistence type="inferred from homology"/>
<evidence type="ECO:0000313" key="6">
    <source>
        <dbReference type="EMBL" id="RSU12986.1"/>
    </source>
</evidence>
<dbReference type="GO" id="GO:0004040">
    <property type="term" value="F:amidase activity"/>
    <property type="evidence" value="ECO:0007669"/>
    <property type="project" value="InterPro"/>
</dbReference>